<dbReference type="CDD" id="cd01335">
    <property type="entry name" value="Radical_SAM"/>
    <property type="match status" value="1"/>
</dbReference>
<dbReference type="SUPFAM" id="SSF102114">
    <property type="entry name" value="Radical SAM enzymes"/>
    <property type="match status" value="1"/>
</dbReference>
<dbReference type="UniPathway" id="UPA00782"/>
<keyword evidence="11" id="KW-0535">Nitrogen fixation</keyword>
<evidence type="ECO:0000256" key="10">
    <source>
        <dbReference type="ARBA" id="ARBA00023014"/>
    </source>
</evidence>
<evidence type="ECO:0000256" key="4">
    <source>
        <dbReference type="ARBA" id="ARBA00006804"/>
    </source>
</evidence>
<dbReference type="InterPro" id="IPR007197">
    <property type="entry name" value="rSAM"/>
</dbReference>
<evidence type="ECO:0000256" key="12">
    <source>
        <dbReference type="ARBA" id="ARBA00023239"/>
    </source>
</evidence>
<evidence type="ECO:0000256" key="7">
    <source>
        <dbReference type="ARBA" id="ARBA00022691"/>
    </source>
</evidence>
<accession>A0A3B1DMU0</accession>
<dbReference type="GO" id="GO:0032324">
    <property type="term" value="P:molybdopterin cofactor biosynthetic process"/>
    <property type="evidence" value="ECO:0007669"/>
    <property type="project" value="UniProtKB-ARBA"/>
</dbReference>
<dbReference type="PANTHER" id="PTHR43787:SF13">
    <property type="entry name" value="FEMO COFACTOR BIOSYNTHESIS PROTEIN NIFB"/>
    <property type="match status" value="1"/>
</dbReference>
<dbReference type="GO" id="GO:0051539">
    <property type="term" value="F:4 iron, 4 sulfur cluster binding"/>
    <property type="evidence" value="ECO:0007669"/>
    <property type="project" value="UniProtKB-KW"/>
</dbReference>
<evidence type="ECO:0000256" key="11">
    <source>
        <dbReference type="ARBA" id="ARBA00023231"/>
    </source>
</evidence>
<comment type="cofactor">
    <cofactor evidence="1">
        <name>[4Fe-4S] cluster</name>
        <dbReference type="ChEBI" id="CHEBI:49883"/>
    </cofactor>
</comment>
<evidence type="ECO:0000256" key="2">
    <source>
        <dbReference type="ARBA" id="ARBA00003522"/>
    </source>
</evidence>
<dbReference type="InterPro" id="IPR006638">
    <property type="entry name" value="Elp3/MiaA/NifB-like_rSAM"/>
</dbReference>
<evidence type="ECO:0000256" key="13">
    <source>
        <dbReference type="ARBA" id="ARBA00030926"/>
    </source>
</evidence>
<dbReference type="SFLD" id="SFLDG01068">
    <property type="entry name" value="FeMo_cofactor_biosynthesis_pro"/>
    <property type="match status" value="1"/>
</dbReference>
<name>A0A3B1DMU0_9ZZZZ</name>
<feature type="domain" description="Radical SAM core" evidence="15">
    <location>
        <begin position="24"/>
        <end position="263"/>
    </location>
</feature>
<dbReference type="InterPro" id="IPR058240">
    <property type="entry name" value="rSAM_sf"/>
</dbReference>
<keyword evidence="9" id="KW-0408">Iron</keyword>
<dbReference type="Pfam" id="PF04055">
    <property type="entry name" value="Radical_SAM"/>
    <property type="match status" value="1"/>
</dbReference>
<dbReference type="InterPro" id="IPR000385">
    <property type="entry name" value="MoaA_NifB_PqqE_Fe-S-bd_CS"/>
</dbReference>
<keyword evidence="10" id="KW-0411">Iron-sulfur</keyword>
<proteinExistence type="inferred from homology"/>
<evidence type="ECO:0000313" key="16">
    <source>
        <dbReference type="EMBL" id="VAX30027.1"/>
    </source>
</evidence>
<evidence type="ECO:0000256" key="6">
    <source>
        <dbReference type="ARBA" id="ARBA00022485"/>
    </source>
</evidence>
<evidence type="ECO:0000256" key="1">
    <source>
        <dbReference type="ARBA" id="ARBA00001966"/>
    </source>
</evidence>
<evidence type="ECO:0000256" key="8">
    <source>
        <dbReference type="ARBA" id="ARBA00022723"/>
    </source>
</evidence>
<dbReference type="GO" id="GO:0046872">
    <property type="term" value="F:metal ion binding"/>
    <property type="evidence" value="ECO:0007669"/>
    <property type="project" value="UniProtKB-KW"/>
</dbReference>
<reference evidence="16" key="1">
    <citation type="submission" date="2018-06" db="EMBL/GenBank/DDBJ databases">
        <authorList>
            <person name="Zhirakovskaya E."/>
        </authorList>
    </citation>
    <scope>NUCLEOTIDE SEQUENCE</scope>
</reference>
<dbReference type="PANTHER" id="PTHR43787">
    <property type="entry name" value="FEMO COFACTOR BIOSYNTHESIS PROTEIN NIFB-RELATED"/>
    <property type="match status" value="1"/>
</dbReference>
<keyword evidence="8" id="KW-0479">Metal-binding</keyword>
<dbReference type="SMART" id="SM00729">
    <property type="entry name" value="Elp3"/>
    <property type="match status" value="1"/>
</dbReference>
<organism evidence="16">
    <name type="scientific">hydrothermal vent metagenome</name>
    <dbReference type="NCBI Taxonomy" id="652676"/>
    <lineage>
        <taxon>unclassified sequences</taxon>
        <taxon>metagenomes</taxon>
        <taxon>ecological metagenomes</taxon>
    </lineage>
</organism>
<gene>
    <name evidence="16" type="ORF">MNBD_NITROSPIRAE02-777</name>
</gene>
<dbReference type="EMBL" id="UOGH01000145">
    <property type="protein sequence ID" value="VAX30027.1"/>
    <property type="molecule type" value="Genomic_DNA"/>
</dbReference>
<comment type="similarity">
    <text evidence="4">Belongs to the radical SAM superfamily. NifB family.</text>
</comment>
<evidence type="ECO:0000256" key="3">
    <source>
        <dbReference type="ARBA" id="ARBA00005155"/>
    </source>
</evidence>
<dbReference type="PROSITE" id="PS01305">
    <property type="entry name" value="MOAA_NIFB_PQQE"/>
    <property type="match status" value="1"/>
</dbReference>
<dbReference type="SFLD" id="SFLDF00281">
    <property type="entry name" value="FeMo_cofactor_biosynthesis_pro"/>
    <property type="match status" value="1"/>
</dbReference>
<evidence type="ECO:0000256" key="5">
    <source>
        <dbReference type="ARBA" id="ARBA00021702"/>
    </source>
</evidence>
<dbReference type="InterPro" id="IPR005980">
    <property type="entry name" value="Nase_CF_NifB"/>
</dbReference>
<dbReference type="Gene3D" id="3.20.20.70">
    <property type="entry name" value="Aldolase class I"/>
    <property type="match status" value="1"/>
</dbReference>
<evidence type="ECO:0000259" key="15">
    <source>
        <dbReference type="PROSITE" id="PS51918"/>
    </source>
</evidence>
<dbReference type="InterPro" id="IPR013785">
    <property type="entry name" value="Aldolase_TIM"/>
</dbReference>
<sequence length="297" mass="33241">MTVLKTCNDRDIMKEHPCFSKEAHHRFGRIHLPVAPACNIQCRYCIRKYDCANESRPGVSSRVFNAQEALERVRLLIERGERISVIGIAGPGDPLANDVTFDVLSAINREYPDLILCVSTNGLALSDRLEDLVNAGVRSLTVTINAVIPETAEKVYSRVSYKGKHYTGRAAADILLCNQWRGLREAIEAGLIVKVNTVLIPGVNDKEIPFISWLAGRKGAELLNIIPLIPQAEFEGLQRPSREVINRLRDECRQHIPQMTHCRQCRADAFGTIGEDKDMELEVINAMIGEDYCEMVS</sequence>
<dbReference type="PROSITE" id="PS51918">
    <property type="entry name" value="RADICAL_SAM"/>
    <property type="match status" value="1"/>
</dbReference>
<evidence type="ECO:0000256" key="14">
    <source>
        <dbReference type="ARBA" id="ARBA00032102"/>
    </source>
</evidence>
<dbReference type="GO" id="GO:0016829">
    <property type="term" value="F:lyase activity"/>
    <property type="evidence" value="ECO:0007669"/>
    <property type="project" value="UniProtKB-KW"/>
</dbReference>
<dbReference type="SFLD" id="SFLDS00029">
    <property type="entry name" value="Radical_SAM"/>
    <property type="match status" value="1"/>
</dbReference>
<keyword evidence="12" id="KW-0456">Lyase</keyword>
<comment type="function">
    <text evidence="2">Involved in the biosynthesis of the iron-molybdenum cofactor (FeMo-co or M-cluster) found in the dinitrogenase enzyme of the nitrogenase complex in nitrogen-fixing microorganisms. NifB catalyzes the crucial step of radical SAM-dependent carbide insertion that occurs concomitant with the insertion of a 9th sulfur and the rearrangement/coupling of two [4Fe-4S] clusters into a [8Fe-9S-C] cluster, the precursor to the M-cluster.</text>
</comment>
<keyword evidence="6" id="KW-0004">4Fe-4S</keyword>
<protein>
    <recommendedName>
        <fullName evidence="5">FeMo cofactor biosynthesis protein NifB</fullName>
    </recommendedName>
    <alternativeName>
        <fullName evidence="14">Nitrogenase cofactor maturase NifB</fullName>
    </alternativeName>
    <alternativeName>
        <fullName evidence="13">Radical SAM assemblase NifB</fullName>
    </alternativeName>
</protein>
<dbReference type="SFLD" id="SFLDG01067">
    <property type="entry name" value="SPASM/twitch_domain_containing"/>
    <property type="match status" value="1"/>
</dbReference>
<keyword evidence="7" id="KW-0949">S-adenosyl-L-methionine</keyword>
<dbReference type="AlphaFoldDB" id="A0A3B1DMU0"/>
<dbReference type="NCBIfam" id="TIGR01290">
    <property type="entry name" value="nifB"/>
    <property type="match status" value="1"/>
</dbReference>
<comment type="pathway">
    <text evidence="3">Cofactor biosynthesis; Fe-Mo cofactor biosynthesis.</text>
</comment>
<evidence type="ECO:0000256" key="9">
    <source>
        <dbReference type="ARBA" id="ARBA00023004"/>
    </source>
</evidence>